<evidence type="ECO:0000256" key="1">
    <source>
        <dbReference type="SAM" id="SignalP"/>
    </source>
</evidence>
<name>G0V0J1_TRYCI</name>
<dbReference type="AlphaFoldDB" id="G0V0J1"/>
<organism evidence="2">
    <name type="scientific">Trypanosoma congolense (strain IL3000)</name>
    <dbReference type="NCBI Taxonomy" id="1068625"/>
    <lineage>
        <taxon>Eukaryota</taxon>
        <taxon>Discoba</taxon>
        <taxon>Euglenozoa</taxon>
        <taxon>Kinetoplastea</taxon>
        <taxon>Metakinetoplastina</taxon>
        <taxon>Trypanosomatida</taxon>
        <taxon>Trypanosomatidae</taxon>
        <taxon>Trypanosoma</taxon>
        <taxon>Nannomonas</taxon>
    </lineage>
</organism>
<feature type="signal peptide" evidence="1">
    <location>
        <begin position="1"/>
        <end position="18"/>
    </location>
</feature>
<feature type="chain" id="PRO_5003410516" description="T. congolense-specific, cell surface-expressed gene family" evidence="1">
    <location>
        <begin position="19"/>
        <end position="120"/>
    </location>
</feature>
<gene>
    <name evidence="2" type="ORF">TCIL3000_11_5790</name>
</gene>
<sequence length="120" mass="14052">MLREFCFFFLGVTLPVYLDTGILPSYFGSYRLFTVWVVPWCTLYGGTPALEAEGNCSWKEFLKNRMDDRSVWRIGTFKGVTFSSSYVTWWFHYPFSFYRDGKHCLTSLRSTRLITLCSSS</sequence>
<protein>
    <recommendedName>
        <fullName evidence="3">T. congolense-specific, cell surface-expressed gene family</fullName>
    </recommendedName>
</protein>
<keyword evidence="1" id="KW-0732">Signal</keyword>
<reference evidence="2" key="1">
    <citation type="journal article" date="2012" name="Proc. Natl. Acad. Sci. U.S.A.">
        <title>Antigenic diversity is generated by distinct evolutionary mechanisms in African trypanosome species.</title>
        <authorList>
            <person name="Jackson A.P."/>
            <person name="Berry A."/>
            <person name="Aslett M."/>
            <person name="Allison H.C."/>
            <person name="Burton P."/>
            <person name="Vavrova-Anderson J."/>
            <person name="Brown R."/>
            <person name="Browne H."/>
            <person name="Corton N."/>
            <person name="Hauser H."/>
            <person name="Gamble J."/>
            <person name="Gilderthorp R."/>
            <person name="Marcello L."/>
            <person name="McQuillan J."/>
            <person name="Otto T.D."/>
            <person name="Quail M.A."/>
            <person name="Sanders M.J."/>
            <person name="van Tonder A."/>
            <person name="Ginger M.L."/>
            <person name="Field M.C."/>
            <person name="Barry J.D."/>
            <person name="Hertz-Fowler C."/>
            <person name="Berriman M."/>
        </authorList>
    </citation>
    <scope>NUCLEOTIDE SEQUENCE</scope>
    <source>
        <strain evidence="2">IL3000</strain>
    </source>
</reference>
<accession>G0V0J1</accession>
<evidence type="ECO:0000313" key="2">
    <source>
        <dbReference type="EMBL" id="CCC95162.1"/>
    </source>
</evidence>
<dbReference type="EMBL" id="HE575324">
    <property type="protein sequence ID" value="CCC95162.1"/>
    <property type="molecule type" value="Genomic_DNA"/>
</dbReference>
<proteinExistence type="predicted"/>
<evidence type="ECO:0008006" key="3">
    <source>
        <dbReference type="Google" id="ProtNLM"/>
    </source>
</evidence>